<protein>
    <submittedName>
        <fullName evidence="3">Class A beta-lactamase-related serine hydrolase</fullName>
    </submittedName>
</protein>
<dbReference type="AlphaFoldDB" id="A0A494VZW9"/>
<dbReference type="Proteomes" id="UP000270046">
    <property type="component" value="Chromosome"/>
</dbReference>
<organism evidence="3 4">
    <name type="scientific">Mucilaginibacter celer</name>
    <dbReference type="NCBI Taxonomy" id="2305508"/>
    <lineage>
        <taxon>Bacteria</taxon>
        <taxon>Pseudomonadati</taxon>
        <taxon>Bacteroidota</taxon>
        <taxon>Sphingobacteriia</taxon>
        <taxon>Sphingobacteriales</taxon>
        <taxon>Sphingobacteriaceae</taxon>
        <taxon>Mucilaginibacter</taxon>
    </lineage>
</organism>
<feature type="signal peptide" evidence="1">
    <location>
        <begin position="1"/>
        <end position="19"/>
    </location>
</feature>
<dbReference type="InterPro" id="IPR001466">
    <property type="entry name" value="Beta-lactam-related"/>
</dbReference>
<keyword evidence="1" id="KW-0732">Signal</keyword>
<dbReference type="RefSeq" id="WP_119410445.1">
    <property type="nucleotide sequence ID" value="NZ_CP032869.1"/>
</dbReference>
<evidence type="ECO:0000259" key="2">
    <source>
        <dbReference type="Pfam" id="PF00144"/>
    </source>
</evidence>
<evidence type="ECO:0000313" key="3">
    <source>
        <dbReference type="EMBL" id="AYL96858.1"/>
    </source>
</evidence>
<evidence type="ECO:0000256" key="1">
    <source>
        <dbReference type="SAM" id="SignalP"/>
    </source>
</evidence>
<dbReference type="Pfam" id="PF00144">
    <property type="entry name" value="Beta-lactamase"/>
    <property type="match status" value="1"/>
</dbReference>
<feature type="chain" id="PRO_5019854635" evidence="1">
    <location>
        <begin position="20"/>
        <end position="472"/>
    </location>
</feature>
<feature type="domain" description="Beta-lactamase-related" evidence="2">
    <location>
        <begin position="148"/>
        <end position="460"/>
    </location>
</feature>
<dbReference type="InterPro" id="IPR050491">
    <property type="entry name" value="AmpC-like"/>
</dbReference>
<dbReference type="InterPro" id="IPR012338">
    <property type="entry name" value="Beta-lactam/transpept-like"/>
</dbReference>
<dbReference type="SUPFAM" id="SSF56601">
    <property type="entry name" value="beta-lactamase/transpeptidase-like"/>
    <property type="match status" value="1"/>
</dbReference>
<gene>
    <name evidence="3" type="ORF">HYN43_016795</name>
</gene>
<accession>A0A494VZW9</accession>
<keyword evidence="3" id="KW-0378">Hydrolase</keyword>
<dbReference type="KEGG" id="muh:HYN43_016795"/>
<dbReference type="EMBL" id="CP032869">
    <property type="protein sequence ID" value="AYL96858.1"/>
    <property type="molecule type" value="Genomic_DNA"/>
</dbReference>
<reference evidence="3 4" key="1">
    <citation type="submission" date="2018-10" db="EMBL/GenBank/DDBJ databases">
        <title>Genome sequencing of Mucilaginibacter sp. HYN0043.</title>
        <authorList>
            <person name="Kim M."/>
            <person name="Yi H."/>
        </authorList>
    </citation>
    <scope>NUCLEOTIDE SEQUENCE [LARGE SCALE GENOMIC DNA]</scope>
    <source>
        <strain evidence="3 4">HYN0043</strain>
    </source>
</reference>
<dbReference type="PANTHER" id="PTHR46825">
    <property type="entry name" value="D-ALANYL-D-ALANINE-CARBOXYPEPTIDASE/ENDOPEPTIDASE AMPH"/>
    <property type="match status" value="1"/>
</dbReference>
<dbReference type="GO" id="GO:0016787">
    <property type="term" value="F:hydrolase activity"/>
    <property type="evidence" value="ECO:0007669"/>
    <property type="project" value="UniProtKB-KW"/>
</dbReference>
<dbReference type="Gene3D" id="3.40.710.10">
    <property type="entry name" value="DD-peptidase/beta-lactamase superfamily"/>
    <property type="match status" value="1"/>
</dbReference>
<name>A0A494VZW9_9SPHI</name>
<keyword evidence="4" id="KW-1185">Reference proteome</keyword>
<proteinExistence type="predicted"/>
<evidence type="ECO:0000313" key="4">
    <source>
        <dbReference type="Proteomes" id="UP000270046"/>
    </source>
</evidence>
<dbReference type="PANTHER" id="PTHR46825:SF8">
    <property type="entry name" value="BETA-LACTAMASE-RELATED"/>
    <property type="match status" value="1"/>
</dbReference>
<dbReference type="OrthoDB" id="9793489at2"/>
<sequence>MKFKLCLIAWLFAGNFAFAQSHQQFKTDSVFALVKTYFNAKQADSIYNLTGANFRHAVGSGQFRSLMEQQVFPLNQIKGSTVISFVNNKVSTYKLVFQSVTLQLLMSLDAGNKIELFLFQPYKEVTADKTTQALTSNKMLSDMDKQVDEIARPYIQKLNTVGLSIGILKNGQLSTYNYGETARTNNQLPTANTIFEIGSITKTFTATLLAWYANEGKIKLTDPITKYLPDSVKTNPALNGITLLQLSNHTSGLARIPENLQFDSAGAANPYKSYNKRLLYTYLKKCKLNSKPGEQYAYSNLGVGLLGTILSQISGKTFDQMVQEVICTPLGMKNTVQHLSPLQQPNFTKVYSQYGDQTVPWDFNALAACGALHSTVNDLLIYAKANMNGGADKLAKAFAQTHEVTYSKDTKIALGWHIIVVDGVEYIFHNGGTYGSSSFLAFNAEKKLAVVILSNSAESTDAIGTGLIKKLQ</sequence>